<evidence type="ECO:0000313" key="4">
    <source>
        <dbReference type="Proteomes" id="UP000001693"/>
    </source>
</evidence>
<dbReference type="GO" id="GO:0004715">
    <property type="term" value="F:non-membrane spanning protein tyrosine kinase activity"/>
    <property type="evidence" value="ECO:0007669"/>
    <property type="project" value="UniProtKB-EC"/>
</dbReference>
<dbReference type="PANTHER" id="PTHR32309:SF31">
    <property type="entry name" value="CAPSULAR EXOPOLYSACCHARIDE FAMILY"/>
    <property type="match status" value="1"/>
</dbReference>
<dbReference type="CDD" id="cd05387">
    <property type="entry name" value="BY-kinase"/>
    <property type="match status" value="1"/>
</dbReference>
<evidence type="ECO:0000256" key="2">
    <source>
        <dbReference type="ARBA" id="ARBA00022840"/>
    </source>
</evidence>
<dbReference type="InterPro" id="IPR017746">
    <property type="entry name" value="Cellulose_synthase_operon_BcsQ"/>
</dbReference>
<dbReference type="NCBIfam" id="TIGR01007">
    <property type="entry name" value="eps_fam"/>
    <property type="match status" value="1"/>
</dbReference>
<dbReference type="GO" id="GO:0005524">
    <property type="term" value="F:ATP binding"/>
    <property type="evidence" value="ECO:0007669"/>
    <property type="project" value="UniProtKB-KW"/>
</dbReference>
<protein>
    <submittedName>
        <fullName evidence="3">Capsular exopolysaccharide family</fullName>
        <ecNumber evidence="3">2.7.10.2</ecNumber>
    </submittedName>
</protein>
<dbReference type="InterPro" id="IPR005702">
    <property type="entry name" value="Wzc-like_C"/>
</dbReference>
<keyword evidence="4" id="KW-1185">Reference proteome</keyword>
<dbReference type="SUPFAM" id="SSF52540">
    <property type="entry name" value="P-loop containing nucleoside triphosphate hydrolases"/>
    <property type="match status" value="1"/>
</dbReference>
<dbReference type="AlphaFoldDB" id="B1Y718"/>
<dbReference type="PANTHER" id="PTHR32309">
    <property type="entry name" value="TYROSINE-PROTEIN KINASE"/>
    <property type="match status" value="1"/>
</dbReference>
<dbReference type="EMBL" id="CP001013">
    <property type="protein sequence ID" value="ACB33645.1"/>
    <property type="molecule type" value="Genomic_DNA"/>
</dbReference>
<sequence>MSAMPATPRLMAVESGLQARPHPDRRLGGILAAQGKLDPAGIERVLELQHREGSRFGAAALHLKLITVEDLVHAITAQYDLPHLRPDNRRISLELVTAFEPFHACAEQMRALRSQLLQRWPAEDGQAHSLAIVSPARGDGRSYLAANLAVAFAQLGCRTLLIDADLRWPRQHLIFDVSDRIGLSTVLSARSDDRAAVTALPAFGPLHLLPAGDCPPNPLDLLSREAWPALLQVLRPAFDVILIDTPAAEFCADALGVARRAGHALVVARKDGTRLSSTTELISQLHDEGTRVMGTVLNAP</sequence>
<dbReference type="InterPro" id="IPR050445">
    <property type="entry name" value="Bact_polysacc_biosynth/exp"/>
</dbReference>
<dbReference type="Proteomes" id="UP000001693">
    <property type="component" value="Chromosome"/>
</dbReference>
<dbReference type="STRING" id="395495.Lcho_1377"/>
<dbReference type="HOGENOM" id="CLU_052027_2_1_4"/>
<keyword evidence="2" id="KW-0067">ATP-binding</keyword>
<keyword evidence="3" id="KW-0808">Transferase</keyword>
<dbReference type="RefSeq" id="WP_012346407.1">
    <property type="nucleotide sequence ID" value="NC_010524.1"/>
</dbReference>
<dbReference type="OrthoDB" id="9808257at2"/>
<accession>B1Y718</accession>
<gene>
    <name evidence="3" type="ordered locus">Lcho_1377</name>
</gene>
<dbReference type="EC" id="2.7.10.2" evidence="3"/>
<evidence type="ECO:0000313" key="3">
    <source>
        <dbReference type="EMBL" id="ACB33645.1"/>
    </source>
</evidence>
<dbReference type="InterPro" id="IPR037257">
    <property type="entry name" value="T2SS_E_N_sf"/>
</dbReference>
<keyword evidence="1" id="KW-0547">Nucleotide-binding</keyword>
<name>B1Y718_LEPCP</name>
<dbReference type="eggNOG" id="COG0489">
    <property type="taxonomic scope" value="Bacteria"/>
</dbReference>
<dbReference type="Pfam" id="PF06564">
    <property type="entry name" value="CBP_BcsQ"/>
    <property type="match status" value="1"/>
</dbReference>
<dbReference type="InterPro" id="IPR027417">
    <property type="entry name" value="P-loop_NTPase"/>
</dbReference>
<proteinExistence type="predicted"/>
<organism evidence="3 4">
    <name type="scientific">Leptothrix cholodnii (strain ATCC 51168 / LMG 8142 / SP-6)</name>
    <name type="common">Leptothrix discophora (strain SP-6)</name>
    <dbReference type="NCBI Taxonomy" id="395495"/>
    <lineage>
        <taxon>Bacteria</taxon>
        <taxon>Pseudomonadati</taxon>
        <taxon>Pseudomonadota</taxon>
        <taxon>Betaproteobacteria</taxon>
        <taxon>Burkholderiales</taxon>
        <taxon>Sphaerotilaceae</taxon>
        <taxon>Leptothrix</taxon>
    </lineage>
</organism>
<dbReference type="SUPFAM" id="SSF160246">
    <property type="entry name" value="EspE N-terminal domain-like"/>
    <property type="match status" value="1"/>
</dbReference>
<dbReference type="Gene3D" id="3.40.50.300">
    <property type="entry name" value="P-loop containing nucleotide triphosphate hydrolases"/>
    <property type="match status" value="1"/>
</dbReference>
<dbReference type="KEGG" id="lch:Lcho_1377"/>
<evidence type="ECO:0000256" key="1">
    <source>
        <dbReference type="ARBA" id="ARBA00022741"/>
    </source>
</evidence>
<reference evidence="3 4" key="1">
    <citation type="submission" date="2008-03" db="EMBL/GenBank/DDBJ databases">
        <title>Complete sequence of Leptothrix cholodnii SP-6.</title>
        <authorList>
            <consortium name="US DOE Joint Genome Institute"/>
            <person name="Copeland A."/>
            <person name="Lucas S."/>
            <person name="Lapidus A."/>
            <person name="Glavina del Rio T."/>
            <person name="Dalin E."/>
            <person name="Tice H."/>
            <person name="Bruce D."/>
            <person name="Goodwin L."/>
            <person name="Pitluck S."/>
            <person name="Chertkov O."/>
            <person name="Brettin T."/>
            <person name="Detter J.C."/>
            <person name="Han C."/>
            <person name="Kuske C.R."/>
            <person name="Schmutz J."/>
            <person name="Larimer F."/>
            <person name="Land M."/>
            <person name="Hauser L."/>
            <person name="Kyrpides N."/>
            <person name="Lykidis A."/>
            <person name="Emerson D."/>
            <person name="Richardson P."/>
        </authorList>
    </citation>
    <scope>NUCLEOTIDE SEQUENCE [LARGE SCALE GENOMIC DNA]</scope>
    <source>
        <strain evidence="4">ATCC 51168 / LMG 8142 / SP-6</strain>
    </source>
</reference>